<evidence type="ECO:0000313" key="2">
    <source>
        <dbReference type="EMBL" id="PJI84468.1"/>
    </source>
</evidence>
<keyword evidence="3" id="KW-1185">Reference proteome</keyword>
<keyword evidence="1" id="KW-1133">Transmembrane helix</keyword>
<feature type="transmembrane region" description="Helical" evidence="1">
    <location>
        <begin position="75"/>
        <end position="92"/>
    </location>
</feature>
<keyword evidence="1" id="KW-0812">Transmembrane</keyword>
<proteinExistence type="predicted"/>
<dbReference type="RefSeq" id="WP_100369470.1">
    <property type="nucleotide sequence ID" value="NZ_PGTY01000004.1"/>
</dbReference>
<comment type="caution">
    <text evidence="2">The sequence shown here is derived from an EMBL/GenBank/DDBJ whole genome shotgun (WGS) entry which is preliminary data.</text>
</comment>
<dbReference type="AlphaFoldDB" id="A0A2M8W0M3"/>
<accession>A0A2M8W0M3</accession>
<name>A0A2M8W0M3_9RHOB</name>
<organism evidence="2 3">
    <name type="scientific">Yoonia maricola</name>
    <dbReference type="NCBI Taxonomy" id="420999"/>
    <lineage>
        <taxon>Bacteria</taxon>
        <taxon>Pseudomonadati</taxon>
        <taxon>Pseudomonadota</taxon>
        <taxon>Alphaproteobacteria</taxon>
        <taxon>Rhodobacterales</taxon>
        <taxon>Paracoccaceae</taxon>
        <taxon>Yoonia</taxon>
    </lineage>
</organism>
<evidence type="ECO:0000256" key="1">
    <source>
        <dbReference type="SAM" id="Phobius"/>
    </source>
</evidence>
<evidence type="ECO:0008006" key="4">
    <source>
        <dbReference type="Google" id="ProtNLM"/>
    </source>
</evidence>
<dbReference type="Proteomes" id="UP000228531">
    <property type="component" value="Unassembled WGS sequence"/>
</dbReference>
<dbReference type="OrthoDB" id="7870404at2"/>
<reference evidence="2 3" key="1">
    <citation type="submission" date="2017-11" db="EMBL/GenBank/DDBJ databases">
        <title>Genomic Encyclopedia of Archaeal and Bacterial Type Strains, Phase II (KMG-II): From Individual Species to Whole Genera.</title>
        <authorList>
            <person name="Goeker M."/>
        </authorList>
    </citation>
    <scope>NUCLEOTIDE SEQUENCE [LARGE SCALE GENOMIC DNA]</scope>
    <source>
        <strain evidence="2 3">DSM 29128</strain>
    </source>
</reference>
<sequence length="96" mass="10074">MTKSAAIEKDLDAGKDSVASDVKKRAAKTVEKGVDAAQETFEQVAFQAELATEQASEELRKVAETGTKFVRENPGTAIVGALGVGILLGLALRGRD</sequence>
<protein>
    <recommendedName>
        <fullName evidence="4">ElaB/YqjD/DUF883 family membrane-anchored ribosome-binding protein</fullName>
    </recommendedName>
</protein>
<dbReference type="EMBL" id="PGTY01000004">
    <property type="protein sequence ID" value="PJI84468.1"/>
    <property type="molecule type" value="Genomic_DNA"/>
</dbReference>
<gene>
    <name evidence="2" type="ORF">BC777_3528</name>
</gene>
<keyword evidence="1" id="KW-0472">Membrane</keyword>
<evidence type="ECO:0000313" key="3">
    <source>
        <dbReference type="Proteomes" id="UP000228531"/>
    </source>
</evidence>